<evidence type="ECO:0000259" key="6">
    <source>
        <dbReference type="PROSITE" id="PS50111"/>
    </source>
</evidence>
<dbReference type="InterPro" id="IPR024478">
    <property type="entry name" value="HlyB_4HB_MCP"/>
</dbReference>
<dbReference type="KEGG" id="pacs:FAZ98_23295"/>
<dbReference type="SMART" id="SM00283">
    <property type="entry name" value="MA"/>
    <property type="match status" value="1"/>
</dbReference>
<dbReference type="EMBL" id="CP046915">
    <property type="protein sequence ID" value="QGZ64753.1"/>
    <property type="molecule type" value="Genomic_DNA"/>
</dbReference>
<feature type="transmembrane region" description="Helical" evidence="5">
    <location>
        <begin position="194"/>
        <end position="214"/>
    </location>
</feature>
<gene>
    <name evidence="7" type="ORF">FAZ98_23295</name>
</gene>
<dbReference type="CDD" id="cd19411">
    <property type="entry name" value="MCP2201-like_sensor"/>
    <property type="match status" value="1"/>
</dbReference>
<dbReference type="AlphaFoldDB" id="A0A7Z2GN44"/>
<evidence type="ECO:0000256" key="2">
    <source>
        <dbReference type="ARBA" id="ARBA00022481"/>
    </source>
</evidence>
<comment type="subcellular location">
    <subcellularLocation>
        <location evidence="1">Membrane</location>
    </subcellularLocation>
</comment>
<dbReference type="PANTHER" id="PTHR43531:SF14">
    <property type="entry name" value="METHYL-ACCEPTING CHEMOTAXIS PROTEIN I-RELATED"/>
    <property type="match status" value="1"/>
</dbReference>
<reference evidence="7 8" key="1">
    <citation type="submission" date="2019-12" db="EMBL/GenBank/DDBJ databases">
        <title>Paraburkholderia acidiphila 7Q-K02 sp. nov and Paraburkholderia acidisoli DHF22 sp. nov., two strains isolated from forest soil.</title>
        <authorList>
            <person name="Gao Z."/>
            <person name="Qiu L."/>
        </authorList>
    </citation>
    <scope>NUCLEOTIDE SEQUENCE [LARGE SCALE GENOMIC DNA]</scope>
    <source>
        <strain evidence="7 8">DHF22</strain>
    </source>
</reference>
<protein>
    <submittedName>
        <fullName evidence="7">Methyl-accepting chemotaxis protein</fullName>
    </submittedName>
</protein>
<dbReference type="PANTHER" id="PTHR43531">
    <property type="entry name" value="PROTEIN ICFG"/>
    <property type="match status" value="1"/>
</dbReference>
<dbReference type="Gene3D" id="1.10.287.950">
    <property type="entry name" value="Methyl-accepting chemotaxis protein"/>
    <property type="match status" value="1"/>
</dbReference>
<feature type="transmembrane region" description="Helical" evidence="5">
    <location>
        <begin position="12"/>
        <end position="33"/>
    </location>
</feature>
<sequence>MALALTIRQKLTLSFGILIILVLGVSGYSLYALGSDNARFEAFVTGANTRAQLAQQVRTAVDRRAISARDLLFVTAASDIDAEKSNVMKAHANVHERLDKLQALVSQSADADAEERELVGHIADVETQYGPVALAIVKAALEGRHDEAVKLIDEQCRPLLARLIDAANVYETYAERRAQASIDAGGAKYERERVLLIALCVLSLACAALAGALITRGLMRQLGAEPAALGAVSQRVASGDLRVIDGAAHAPAGSVLRSMGDMQGSLVALVGQVRDAAGSIANGAHEIASGNADLSARTEQQAASLQETASSMEELTSTIRMNAGHAQRVSAMALEASSIAGRGNGMVEEIVRTMGDIDTGSNEVAEIVAIIDSIAFQTNILALNAAVEAARAGEQGKGFAVVATEVRSLAQRSSTAAKEIKTLILASVARVRDGVTLANQAGATMTEVTRAIGQVTDLVGEIATASNEQQRGVEQVNTAVAQMDAATQQNAALVEQSAAASRSLADQGEHLTGAIRAFQI</sequence>
<keyword evidence="5" id="KW-0812">Transmembrane</keyword>
<dbReference type="GO" id="GO:0006935">
    <property type="term" value="P:chemotaxis"/>
    <property type="evidence" value="ECO:0007669"/>
    <property type="project" value="InterPro"/>
</dbReference>
<proteinExistence type="inferred from homology"/>
<comment type="similarity">
    <text evidence="3">Belongs to the methyl-accepting chemotaxis (MCP) protein family.</text>
</comment>
<organism evidence="7 8">
    <name type="scientific">Paraburkholderia acidisoli</name>
    <dbReference type="NCBI Taxonomy" id="2571748"/>
    <lineage>
        <taxon>Bacteria</taxon>
        <taxon>Pseudomonadati</taxon>
        <taxon>Pseudomonadota</taxon>
        <taxon>Betaproteobacteria</taxon>
        <taxon>Burkholderiales</taxon>
        <taxon>Burkholderiaceae</taxon>
        <taxon>Paraburkholderia</taxon>
    </lineage>
</organism>
<dbReference type="OrthoDB" id="5441488at2"/>
<evidence type="ECO:0000256" key="3">
    <source>
        <dbReference type="ARBA" id="ARBA00029447"/>
    </source>
</evidence>
<evidence type="ECO:0000256" key="1">
    <source>
        <dbReference type="ARBA" id="ARBA00004370"/>
    </source>
</evidence>
<dbReference type="CDD" id="cd11386">
    <property type="entry name" value="MCP_signal"/>
    <property type="match status" value="1"/>
</dbReference>
<dbReference type="FunFam" id="1.10.287.950:FF:000001">
    <property type="entry name" value="Methyl-accepting chemotaxis sensory transducer"/>
    <property type="match status" value="1"/>
</dbReference>
<keyword evidence="8" id="KW-1185">Reference proteome</keyword>
<evidence type="ECO:0000313" key="8">
    <source>
        <dbReference type="Proteomes" id="UP000433577"/>
    </source>
</evidence>
<dbReference type="SUPFAM" id="SSF58104">
    <property type="entry name" value="Methyl-accepting chemotaxis protein (MCP) signaling domain"/>
    <property type="match status" value="1"/>
</dbReference>
<dbReference type="Pfam" id="PF00015">
    <property type="entry name" value="MCPsignal"/>
    <property type="match status" value="1"/>
</dbReference>
<evidence type="ECO:0000313" key="7">
    <source>
        <dbReference type="EMBL" id="QGZ64753.1"/>
    </source>
</evidence>
<dbReference type="GO" id="GO:0005886">
    <property type="term" value="C:plasma membrane"/>
    <property type="evidence" value="ECO:0007669"/>
    <property type="project" value="TreeGrafter"/>
</dbReference>
<keyword evidence="4" id="KW-0807">Transducer</keyword>
<dbReference type="InterPro" id="IPR051310">
    <property type="entry name" value="MCP_chemotaxis"/>
</dbReference>
<dbReference type="InterPro" id="IPR004089">
    <property type="entry name" value="MCPsignal_dom"/>
</dbReference>
<keyword evidence="5" id="KW-1133">Transmembrane helix</keyword>
<dbReference type="PROSITE" id="PS50111">
    <property type="entry name" value="CHEMOTAXIS_TRANSDUC_2"/>
    <property type="match status" value="1"/>
</dbReference>
<name>A0A7Z2GN44_9BURK</name>
<dbReference type="RefSeq" id="WP_158954495.1">
    <property type="nucleotide sequence ID" value="NZ_CP046915.1"/>
</dbReference>
<dbReference type="InterPro" id="IPR047347">
    <property type="entry name" value="YvaQ-like_sensor"/>
</dbReference>
<keyword evidence="2" id="KW-0488">Methylation</keyword>
<evidence type="ECO:0000256" key="4">
    <source>
        <dbReference type="PROSITE-ProRule" id="PRU00284"/>
    </source>
</evidence>
<keyword evidence="5" id="KW-0472">Membrane</keyword>
<dbReference type="GO" id="GO:0004888">
    <property type="term" value="F:transmembrane signaling receptor activity"/>
    <property type="evidence" value="ECO:0007669"/>
    <property type="project" value="InterPro"/>
</dbReference>
<dbReference type="Proteomes" id="UP000433577">
    <property type="component" value="Chromosome 3"/>
</dbReference>
<dbReference type="InterPro" id="IPR004090">
    <property type="entry name" value="Chemotax_Me-accpt_rcpt"/>
</dbReference>
<dbReference type="GO" id="GO:0007165">
    <property type="term" value="P:signal transduction"/>
    <property type="evidence" value="ECO:0007669"/>
    <property type="project" value="UniProtKB-KW"/>
</dbReference>
<dbReference type="Pfam" id="PF12729">
    <property type="entry name" value="4HB_MCP_1"/>
    <property type="match status" value="1"/>
</dbReference>
<evidence type="ECO:0000256" key="5">
    <source>
        <dbReference type="SAM" id="Phobius"/>
    </source>
</evidence>
<dbReference type="PRINTS" id="PR00260">
    <property type="entry name" value="CHEMTRNSDUCR"/>
</dbReference>
<accession>A0A7Z2GN44</accession>
<feature type="domain" description="Methyl-accepting transducer" evidence="6">
    <location>
        <begin position="276"/>
        <end position="505"/>
    </location>
</feature>